<evidence type="ECO:0000256" key="2">
    <source>
        <dbReference type="SAM" id="SignalP"/>
    </source>
</evidence>
<name>A0ABU7PBJ1_9ACTN</name>
<evidence type="ECO:0000256" key="1">
    <source>
        <dbReference type="SAM" id="MobiDB-lite"/>
    </source>
</evidence>
<organism evidence="3 4">
    <name type="scientific">Actinacidiphila polyblastidii</name>
    <dbReference type="NCBI Taxonomy" id="3110430"/>
    <lineage>
        <taxon>Bacteria</taxon>
        <taxon>Bacillati</taxon>
        <taxon>Actinomycetota</taxon>
        <taxon>Actinomycetes</taxon>
        <taxon>Kitasatosporales</taxon>
        <taxon>Streptomycetaceae</taxon>
        <taxon>Actinacidiphila</taxon>
    </lineage>
</organism>
<sequence length="224" mass="23652">MRARTAVTTAALAATAALVLTACGGGGGSGDSDKIASSPTATTPSAAPTTAATPTGGAPLRIDPSLALPADLKVSFDFPAPADRTESVALSASANFMQSMMFAVVKQNASTSGLHTYGSGKAYTYAQQYVQNHIAAKKSLTGTDLFYRPVVKLQSNKSVAEVTFCENQSHLYSKEIRTGKVHTTAPSDEDYTSYDIVLTKAPTQAEWWQAQSVDYKERALECKQ</sequence>
<gene>
    <name evidence="3" type="ORF">V2S66_14535</name>
</gene>
<evidence type="ECO:0008006" key="5">
    <source>
        <dbReference type="Google" id="ProtNLM"/>
    </source>
</evidence>
<feature type="chain" id="PRO_5047102735" description="Lipoprotein" evidence="2">
    <location>
        <begin position="23"/>
        <end position="224"/>
    </location>
</feature>
<protein>
    <recommendedName>
        <fullName evidence="5">Lipoprotein</fullName>
    </recommendedName>
</protein>
<keyword evidence="4" id="KW-1185">Reference proteome</keyword>
<proteinExistence type="predicted"/>
<reference evidence="3 4" key="1">
    <citation type="submission" date="2023-12" db="EMBL/GenBank/DDBJ databases">
        <title>Streptomyces sp. V4-01.</title>
        <authorList>
            <person name="Somphong A."/>
            <person name="Phongsopitanun W."/>
        </authorList>
    </citation>
    <scope>NUCLEOTIDE SEQUENCE [LARGE SCALE GENOMIC DNA]</scope>
    <source>
        <strain evidence="3 4">V4-01</strain>
    </source>
</reference>
<evidence type="ECO:0000313" key="3">
    <source>
        <dbReference type="EMBL" id="MEE4543182.1"/>
    </source>
</evidence>
<dbReference type="RefSeq" id="WP_330795380.1">
    <property type="nucleotide sequence ID" value="NZ_JAZEWV010000010.1"/>
</dbReference>
<comment type="caution">
    <text evidence="3">The sequence shown here is derived from an EMBL/GenBank/DDBJ whole genome shotgun (WGS) entry which is preliminary data.</text>
</comment>
<feature type="compositionally biased region" description="Low complexity" evidence="1">
    <location>
        <begin position="36"/>
        <end position="59"/>
    </location>
</feature>
<dbReference type="EMBL" id="JAZEWV010000010">
    <property type="protein sequence ID" value="MEE4543182.1"/>
    <property type="molecule type" value="Genomic_DNA"/>
</dbReference>
<feature type="region of interest" description="Disordered" evidence="1">
    <location>
        <begin position="29"/>
        <end position="60"/>
    </location>
</feature>
<evidence type="ECO:0000313" key="4">
    <source>
        <dbReference type="Proteomes" id="UP001344658"/>
    </source>
</evidence>
<accession>A0ABU7PBJ1</accession>
<keyword evidence="2" id="KW-0732">Signal</keyword>
<dbReference type="Proteomes" id="UP001344658">
    <property type="component" value="Unassembled WGS sequence"/>
</dbReference>
<feature type="signal peptide" evidence="2">
    <location>
        <begin position="1"/>
        <end position="22"/>
    </location>
</feature>
<dbReference type="PROSITE" id="PS51257">
    <property type="entry name" value="PROKAR_LIPOPROTEIN"/>
    <property type="match status" value="1"/>
</dbReference>